<gene>
    <name evidence="1" type="ORF">Anas_01105</name>
</gene>
<reference evidence="1 2" key="1">
    <citation type="journal article" date="2019" name="PLoS Biol.">
        <title>Sex chromosomes control vertical transmission of feminizing Wolbachia symbionts in an isopod.</title>
        <authorList>
            <person name="Becking T."/>
            <person name="Chebbi M.A."/>
            <person name="Giraud I."/>
            <person name="Moumen B."/>
            <person name="Laverre T."/>
            <person name="Caubet Y."/>
            <person name="Peccoud J."/>
            <person name="Gilbert C."/>
            <person name="Cordaux R."/>
        </authorList>
    </citation>
    <scope>NUCLEOTIDE SEQUENCE [LARGE SCALE GENOMIC DNA]</scope>
    <source>
        <strain evidence="1">ANa2</strain>
        <tissue evidence="1">Whole body excluding digestive tract and cuticle</tissue>
    </source>
</reference>
<protein>
    <submittedName>
        <fullName evidence="1">Uncharacterized protein</fullName>
    </submittedName>
</protein>
<dbReference type="EMBL" id="SEYY01022347">
    <property type="protein sequence ID" value="KAB7495617.1"/>
    <property type="molecule type" value="Genomic_DNA"/>
</dbReference>
<accession>A0A5N5SNT7</accession>
<evidence type="ECO:0000313" key="2">
    <source>
        <dbReference type="Proteomes" id="UP000326759"/>
    </source>
</evidence>
<evidence type="ECO:0000313" key="1">
    <source>
        <dbReference type="EMBL" id="KAB7495617.1"/>
    </source>
</evidence>
<keyword evidence="2" id="KW-1185">Reference proteome</keyword>
<dbReference type="Proteomes" id="UP000326759">
    <property type="component" value="Unassembled WGS sequence"/>
</dbReference>
<proteinExistence type="predicted"/>
<organism evidence="1 2">
    <name type="scientific">Armadillidium nasatum</name>
    <dbReference type="NCBI Taxonomy" id="96803"/>
    <lineage>
        <taxon>Eukaryota</taxon>
        <taxon>Metazoa</taxon>
        <taxon>Ecdysozoa</taxon>
        <taxon>Arthropoda</taxon>
        <taxon>Crustacea</taxon>
        <taxon>Multicrustacea</taxon>
        <taxon>Malacostraca</taxon>
        <taxon>Eumalacostraca</taxon>
        <taxon>Peracarida</taxon>
        <taxon>Isopoda</taxon>
        <taxon>Oniscidea</taxon>
        <taxon>Crinocheta</taxon>
        <taxon>Armadillidiidae</taxon>
        <taxon>Armadillidium</taxon>
    </lineage>
</organism>
<name>A0A5N5SNT7_9CRUS</name>
<sequence length="14" mass="1519">MHCQSTPYVILLGG</sequence>
<comment type="caution">
    <text evidence="1">The sequence shown here is derived from an EMBL/GenBank/DDBJ whole genome shotgun (WGS) entry which is preliminary data.</text>
</comment>